<dbReference type="KEGG" id="rxy:Rxyl_0597"/>
<dbReference type="InterPro" id="IPR023370">
    <property type="entry name" value="TrmO-like_N"/>
</dbReference>
<dbReference type="PhylomeDB" id="Q1AYG0"/>
<sequence length="142" mass="15668">MSGRVELSPIGYVRTRPGRVPRSWTTSGVEGVLEVLPEYAEGLRDLREGERILVVFHFHQSPPFGPEHLRQTPPHREGPVGVFSTCSPLRPNPVGVSVLEVLGVEGRCVRVRGLDMLDGTPVLDIKPHVAADPSHPCRRERA</sequence>
<dbReference type="STRING" id="266117.Rxyl_0597"/>
<protein>
    <recommendedName>
        <fullName evidence="3">TsaA-like domain-containing protein</fullName>
    </recommendedName>
</protein>
<dbReference type="InterPro" id="IPR036413">
    <property type="entry name" value="YaeB-like_sf"/>
</dbReference>
<evidence type="ECO:0000259" key="3">
    <source>
        <dbReference type="PROSITE" id="PS51668"/>
    </source>
</evidence>
<dbReference type="Gene3D" id="2.40.30.70">
    <property type="entry name" value="YaeB-like"/>
    <property type="match status" value="1"/>
</dbReference>
<dbReference type="eggNOG" id="COG1720">
    <property type="taxonomic scope" value="Bacteria"/>
</dbReference>
<dbReference type="PANTHER" id="PTHR12818:SF0">
    <property type="entry name" value="TRNA (ADENINE(37)-N6)-METHYLTRANSFERASE"/>
    <property type="match status" value="1"/>
</dbReference>
<dbReference type="AlphaFoldDB" id="Q1AYG0"/>
<keyword evidence="5" id="KW-1185">Reference proteome</keyword>
<dbReference type="SUPFAM" id="SSF118196">
    <property type="entry name" value="YaeB-like"/>
    <property type="match status" value="1"/>
</dbReference>
<evidence type="ECO:0000313" key="4">
    <source>
        <dbReference type="EMBL" id="ABG03568.1"/>
    </source>
</evidence>
<accession>Q1AYG0</accession>
<dbReference type="OrthoDB" id="9804309at2"/>
<evidence type="ECO:0000256" key="1">
    <source>
        <dbReference type="ARBA" id="ARBA00022691"/>
    </source>
</evidence>
<dbReference type="CDD" id="cd09281">
    <property type="entry name" value="UPF0066"/>
    <property type="match status" value="1"/>
</dbReference>
<feature type="domain" description="TsaA-like" evidence="3">
    <location>
        <begin position="7"/>
        <end position="137"/>
    </location>
</feature>
<dbReference type="PROSITE" id="PS51668">
    <property type="entry name" value="TSAA_2"/>
    <property type="match status" value="1"/>
</dbReference>
<dbReference type="HOGENOM" id="CLU_013458_2_0_11"/>
<dbReference type="NCBIfam" id="TIGR00104">
    <property type="entry name" value="tRNA_TsaA"/>
    <property type="match status" value="1"/>
</dbReference>
<dbReference type="Proteomes" id="UP000006637">
    <property type="component" value="Chromosome"/>
</dbReference>
<evidence type="ECO:0000256" key="2">
    <source>
        <dbReference type="ARBA" id="ARBA00033753"/>
    </source>
</evidence>
<evidence type="ECO:0000313" key="5">
    <source>
        <dbReference type="Proteomes" id="UP000006637"/>
    </source>
</evidence>
<dbReference type="InterPro" id="IPR036414">
    <property type="entry name" value="YaeB_N_sf"/>
</dbReference>
<dbReference type="RefSeq" id="WP_011563586.1">
    <property type="nucleotide sequence ID" value="NC_008148.1"/>
</dbReference>
<dbReference type="InterPro" id="IPR040372">
    <property type="entry name" value="YaeB-like"/>
</dbReference>
<reference evidence="4 5" key="1">
    <citation type="submission" date="2006-06" db="EMBL/GenBank/DDBJ databases">
        <title>Complete sequence of Rubrobacter xylanophilus DSM 9941.</title>
        <authorList>
            <consortium name="US DOE Joint Genome Institute"/>
            <person name="Copeland A."/>
            <person name="Lucas S."/>
            <person name="Lapidus A."/>
            <person name="Barry K."/>
            <person name="Detter J.C."/>
            <person name="Glavina del Rio T."/>
            <person name="Hammon N."/>
            <person name="Israni S."/>
            <person name="Dalin E."/>
            <person name="Tice H."/>
            <person name="Pitluck S."/>
            <person name="Munk A.C."/>
            <person name="Brettin T."/>
            <person name="Bruce D."/>
            <person name="Han C."/>
            <person name="Tapia R."/>
            <person name="Gilna P."/>
            <person name="Schmutz J."/>
            <person name="Larimer F."/>
            <person name="Land M."/>
            <person name="Hauser L."/>
            <person name="Kyrpides N."/>
            <person name="Lykidis A."/>
            <person name="da Costa M.S."/>
            <person name="Rainey F.A."/>
            <person name="Empadinhas N."/>
            <person name="Jolivet E."/>
            <person name="Battista J.R."/>
            <person name="Richardson P."/>
        </authorList>
    </citation>
    <scope>NUCLEOTIDE SEQUENCE [LARGE SCALE GENOMIC DNA]</scope>
    <source>
        <strain evidence="5">DSM 9941 / NBRC 16129 / PRD-1</strain>
    </source>
</reference>
<dbReference type="EMBL" id="CP000386">
    <property type="protein sequence ID" value="ABG03568.1"/>
    <property type="molecule type" value="Genomic_DNA"/>
</dbReference>
<keyword evidence="1" id="KW-0949">S-adenosyl-L-methionine</keyword>
<proteinExistence type="inferred from homology"/>
<dbReference type="PANTHER" id="PTHR12818">
    <property type="entry name" value="TRNA (ADENINE(37)-N6)-METHYLTRANSFERASE"/>
    <property type="match status" value="1"/>
</dbReference>
<name>Q1AYG0_RUBXD</name>
<comment type="similarity">
    <text evidence="2">Belongs to the tRNA methyltransferase O family.</text>
</comment>
<dbReference type="Pfam" id="PF01980">
    <property type="entry name" value="TrmO_N"/>
    <property type="match status" value="1"/>
</dbReference>
<gene>
    <name evidence="4" type="ordered locus">Rxyl_0597</name>
</gene>
<organism evidence="4 5">
    <name type="scientific">Rubrobacter xylanophilus (strain DSM 9941 / JCM 11954 / NBRC 16129 / PRD-1)</name>
    <dbReference type="NCBI Taxonomy" id="266117"/>
    <lineage>
        <taxon>Bacteria</taxon>
        <taxon>Bacillati</taxon>
        <taxon>Actinomycetota</taxon>
        <taxon>Rubrobacteria</taxon>
        <taxon>Rubrobacterales</taxon>
        <taxon>Rubrobacteraceae</taxon>
        <taxon>Rubrobacter</taxon>
    </lineage>
</organism>